<evidence type="ECO:0000313" key="2">
    <source>
        <dbReference type="EMBL" id="AEH11087.1"/>
    </source>
</evidence>
<keyword evidence="3" id="KW-1185">Reference proteome</keyword>
<sequence length="315" mass="32436">MAARGRGAEAAVTRPVPVPPADGGPASTSRLRHGSVADTPHPVPPGDNGDEADPGEIVAGAGEAGDAGRDAPPANLPSLEPVVTVVAEQPPTRPPAAGATGRPAGGQGVASGPVDTVTYSTVTDGTVADATVAEEKAAAEGKVPAEGKAPAENAVIDGSADGSAATVVAARLDDLARRVEELARLRRHDADLVDRLHAENTRLRAGELTEAMSPLLRGLMRLHDQMTSLGADDGQSVAGILRTQLLQIMDVAVDVRPYTAVVGMPFDPARHVGVRRIGTDDAKRDRTIARTVKPGFVRGESIVVRPAEVEVFRAH</sequence>
<dbReference type="Proteomes" id="UP000001549">
    <property type="component" value="Chromosome"/>
</dbReference>
<proteinExistence type="predicted"/>
<dbReference type="Gene3D" id="2.30.22.10">
    <property type="entry name" value="Head domain of nucleotide exchange factor GrpE"/>
    <property type="match status" value="1"/>
</dbReference>
<accession>F8B561</accession>
<dbReference type="EMBL" id="CP002801">
    <property type="protein sequence ID" value="AEH11087.1"/>
    <property type="molecule type" value="Genomic_DNA"/>
</dbReference>
<dbReference type="HOGENOM" id="CLU_882109_0_0_11"/>
<protein>
    <recommendedName>
        <fullName evidence="4">GrpE protein</fullName>
    </recommendedName>
</protein>
<dbReference type="STRING" id="656024.FsymDg_3810"/>
<dbReference type="InterPro" id="IPR009012">
    <property type="entry name" value="GrpE_head"/>
</dbReference>
<feature type="region of interest" description="Disordered" evidence="1">
    <location>
        <begin position="1"/>
        <end position="74"/>
    </location>
</feature>
<dbReference type="AlphaFoldDB" id="F8B561"/>
<name>F8B561_9ACTN</name>
<evidence type="ECO:0000313" key="3">
    <source>
        <dbReference type="Proteomes" id="UP000001549"/>
    </source>
</evidence>
<reference evidence="2 3" key="1">
    <citation type="submission" date="2011-05" db="EMBL/GenBank/DDBJ databases">
        <title>Complete sequence of chromosome of Frankia symbiont of Datisca glomerata.</title>
        <authorList>
            <consortium name="US DOE Joint Genome Institute"/>
            <person name="Lucas S."/>
            <person name="Han J."/>
            <person name="Lapidus A."/>
            <person name="Cheng J.-F."/>
            <person name="Goodwin L."/>
            <person name="Pitluck S."/>
            <person name="Peters L."/>
            <person name="Mikhailova N."/>
            <person name="Chertkov O."/>
            <person name="Teshima H."/>
            <person name="Han C."/>
            <person name="Tapia R."/>
            <person name="Land M."/>
            <person name="Hauser L."/>
            <person name="Kyrpides N."/>
            <person name="Ivanova N."/>
            <person name="Pagani I."/>
            <person name="Berry A."/>
            <person name="Pawlowski K."/>
            <person name="Persson T."/>
            <person name="Vanden Heuvel B."/>
            <person name="Benson D."/>
            <person name="Woyke T."/>
        </authorList>
    </citation>
    <scope>NUCLEOTIDE SEQUENCE [LARGE SCALE GENOMIC DNA]</scope>
    <source>
        <strain evidence="3">4085684</strain>
    </source>
</reference>
<evidence type="ECO:0008006" key="4">
    <source>
        <dbReference type="Google" id="ProtNLM"/>
    </source>
</evidence>
<dbReference type="eggNOG" id="COG0576">
    <property type="taxonomic scope" value="Bacteria"/>
</dbReference>
<evidence type="ECO:0000256" key="1">
    <source>
        <dbReference type="SAM" id="MobiDB-lite"/>
    </source>
</evidence>
<gene>
    <name evidence="2" type="ordered locus">FsymDg_3810</name>
</gene>
<dbReference type="KEGG" id="fsy:FsymDg_3810"/>
<organism evidence="2 3">
    <name type="scientific">Candidatus Protofrankia datiscae</name>
    <dbReference type="NCBI Taxonomy" id="2716812"/>
    <lineage>
        <taxon>Bacteria</taxon>
        <taxon>Bacillati</taxon>
        <taxon>Actinomycetota</taxon>
        <taxon>Actinomycetes</taxon>
        <taxon>Frankiales</taxon>
        <taxon>Frankiaceae</taxon>
        <taxon>Protofrankia</taxon>
    </lineage>
</organism>
<feature type="region of interest" description="Disordered" evidence="1">
    <location>
        <begin position="89"/>
        <end position="110"/>
    </location>
</feature>
<dbReference type="GO" id="GO:0006457">
    <property type="term" value="P:protein folding"/>
    <property type="evidence" value="ECO:0007669"/>
    <property type="project" value="InterPro"/>
</dbReference>